<dbReference type="InterPro" id="IPR034593">
    <property type="entry name" value="DgoD-like"/>
</dbReference>
<dbReference type="PANTHER" id="PTHR48080">
    <property type="entry name" value="D-GALACTONATE DEHYDRATASE-RELATED"/>
    <property type="match status" value="1"/>
</dbReference>
<evidence type="ECO:0000256" key="2">
    <source>
        <dbReference type="ARBA" id="ARBA00022723"/>
    </source>
</evidence>
<evidence type="ECO:0000256" key="5">
    <source>
        <dbReference type="PIRSR" id="PIRSR634603-1"/>
    </source>
</evidence>
<dbReference type="Proteomes" id="UP000245362">
    <property type="component" value="Unassembled WGS sequence"/>
</dbReference>
<evidence type="ECO:0000313" key="10">
    <source>
        <dbReference type="Proteomes" id="UP000245362"/>
    </source>
</evidence>
<dbReference type="InterPro" id="IPR036849">
    <property type="entry name" value="Enolase-like_C_sf"/>
</dbReference>
<feature type="active site" description="Proton acceptor; specific for (R)-substrate epimerization" evidence="5">
    <location>
        <position position="148"/>
    </location>
</feature>
<dbReference type="SUPFAM" id="SSF54826">
    <property type="entry name" value="Enolase N-terminal domain-like"/>
    <property type="match status" value="1"/>
</dbReference>
<dbReference type="Gene3D" id="3.20.20.120">
    <property type="entry name" value="Enolase-like C-terminal domain"/>
    <property type="match status" value="1"/>
</dbReference>
<dbReference type="CDD" id="cd03319">
    <property type="entry name" value="L-Ala-DL-Glu_epimerase"/>
    <property type="match status" value="1"/>
</dbReference>
<evidence type="ECO:0000256" key="1">
    <source>
        <dbReference type="ARBA" id="ARBA00008031"/>
    </source>
</evidence>
<evidence type="ECO:0000313" key="9">
    <source>
        <dbReference type="EMBL" id="PWI33367.1"/>
    </source>
</evidence>
<dbReference type="Gene3D" id="3.30.390.10">
    <property type="entry name" value="Enolase-like, N-terminal domain"/>
    <property type="match status" value="1"/>
</dbReference>
<feature type="domain" description="Mandelate racemase/muconate lactonizing enzyme C-terminal" evidence="8">
    <location>
        <begin position="129"/>
        <end position="220"/>
    </location>
</feature>
<dbReference type="InterPro" id="IPR034603">
    <property type="entry name" value="Dipeptide_epimerase"/>
</dbReference>
<dbReference type="AlphaFoldDB" id="A0A2U3B9B7"/>
<evidence type="ECO:0000259" key="8">
    <source>
        <dbReference type="SMART" id="SM00922"/>
    </source>
</evidence>
<keyword evidence="3 6" id="KW-0460">Magnesium</keyword>
<dbReference type="InterPro" id="IPR029065">
    <property type="entry name" value="Enolase_C-like"/>
</dbReference>
<protein>
    <recommendedName>
        <fullName evidence="7">Dipeptide epimerase</fullName>
        <ecNumber evidence="7">5.1.1.-</ecNumber>
    </recommendedName>
</protein>
<proteinExistence type="inferred from homology"/>
<feature type="binding site" evidence="6">
    <location>
        <position position="199"/>
    </location>
    <ligand>
        <name>Mg(2+)</name>
        <dbReference type="ChEBI" id="CHEBI:18420"/>
    </ligand>
</feature>
<comment type="caution">
    <text evidence="9">The sequence shown here is derived from an EMBL/GenBank/DDBJ whole genome shotgun (WGS) entry which is preliminary data.</text>
</comment>
<dbReference type="OrthoDB" id="9782675at2"/>
<dbReference type="EC" id="5.1.1.-" evidence="7"/>
<dbReference type="InterPro" id="IPR029017">
    <property type="entry name" value="Enolase-like_N"/>
</dbReference>
<dbReference type="SMART" id="SM00922">
    <property type="entry name" value="MR_MLE"/>
    <property type="match status" value="1"/>
</dbReference>
<dbReference type="Pfam" id="PF02746">
    <property type="entry name" value="MR_MLE_N"/>
    <property type="match status" value="1"/>
</dbReference>
<dbReference type="GO" id="GO:0046872">
    <property type="term" value="F:metal ion binding"/>
    <property type="evidence" value="ECO:0007669"/>
    <property type="project" value="UniProtKB-KW"/>
</dbReference>
<dbReference type="GO" id="GO:0016855">
    <property type="term" value="F:racemase and epimerase activity, acting on amino acids and derivatives"/>
    <property type="evidence" value="ECO:0007669"/>
    <property type="project" value="UniProtKB-UniRule"/>
</dbReference>
<sequence length="325" mass="35671">MKVRIYANSWPIRGSFTISRGSKTEAEVVVVEIEENGVVGRGECVPYARYNESVASVLTQLEAVIPKLKENIPTRDDIQKWLPSGAARNALDCAFWDWECKASKTSIWDKVGISPKPLVTAYTLSLDTPDNMEKAAIDNASRPLLKLKLGGEEDLARVQAVRRGAPASKIILDANEAWTPELYQQLIPELVKLDVAMIEQPFPSDNDAVLAELEHPIPICADESCHDRKNLAKLAERYEMINIKIDKTGGLTEALAVKQEAEKLGLQVMVGCMLASSLSMAPAFVVAQGAEIVDLDGPLLLETDIDNGFEFSMNEMQPFSAGLWG</sequence>
<dbReference type="RefSeq" id="WP_109319951.1">
    <property type="nucleotide sequence ID" value="NZ_QFWT01000005.1"/>
</dbReference>
<reference evidence="9 10" key="1">
    <citation type="submission" date="2018-05" db="EMBL/GenBank/DDBJ databases">
        <title>Vibrio limimaris sp. nov., isolated from marine sediment.</title>
        <authorList>
            <person name="Li C.-M."/>
        </authorList>
    </citation>
    <scope>NUCLEOTIDE SEQUENCE [LARGE SCALE GENOMIC DNA]</scope>
    <source>
        <strain evidence="9 10">E4404</strain>
    </source>
</reference>
<dbReference type="PANTHER" id="PTHR48080:SF3">
    <property type="entry name" value="ENOLASE SUPERFAMILY MEMBER DDB_G0284701"/>
    <property type="match status" value="1"/>
</dbReference>
<dbReference type="SFLD" id="SFLDF00010">
    <property type="entry name" value="dipeptide_epimerase"/>
    <property type="match status" value="1"/>
</dbReference>
<keyword evidence="10" id="KW-1185">Reference proteome</keyword>
<dbReference type="EMBL" id="QFWT01000005">
    <property type="protein sequence ID" value="PWI33367.1"/>
    <property type="molecule type" value="Genomic_DNA"/>
</dbReference>
<name>A0A2U3B9B7_9VIBR</name>
<dbReference type="InterPro" id="IPR013342">
    <property type="entry name" value="Mandelate_racemase_C"/>
</dbReference>
<keyword evidence="2 6" id="KW-0479">Metal-binding</keyword>
<comment type="similarity">
    <text evidence="1 7">Belongs to the mandelate racemase/muconate lactonizing enzyme family.</text>
</comment>
<feature type="binding site" evidence="6">
    <location>
        <position position="173"/>
    </location>
    <ligand>
        <name>Mg(2+)</name>
        <dbReference type="ChEBI" id="CHEBI:18420"/>
    </ligand>
</feature>
<feature type="binding site" evidence="6">
    <location>
        <position position="222"/>
    </location>
    <ligand>
        <name>Mg(2+)</name>
        <dbReference type="ChEBI" id="CHEBI:18420"/>
    </ligand>
</feature>
<accession>A0A2U3B9B7</accession>
<dbReference type="InterPro" id="IPR013341">
    <property type="entry name" value="Mandelate_racemase_N_dom"/>
</dbReference>
<evidence type="ECO:0000256" key="3">
    <source>
        <dbReference type="ARBA" id="ARBA00022842"/>
    </source>
</evidence>
<dbReference type="NCBIfam" id="NF011708">
    <property type="entry name" value="PRK15129.1"/>
    <property type="match status" value="1"/>
</dbReference>
<dbReference type="SUPFAM" id="SSF51604">
    <property type="entry name" value="Enolase C-terminal domain-like"/>
    <property type="match status" value="1"/>
</dbReference>
<keyword evidence="4 7" id="KW-0413">Isomerase</keyword>
<dbReference type="NCBIfam" id="NF042940">
    <property type="entry name" value="racemase_DgcA"/>
    <property type="match status" value="1"/>
</dbReference>
<dbReference type="SFLD" id="SFLDG00180">
    <property type="entry name" value="muconate_cycloisomerase"/>
    <property type="match status" value="1"/>
</dbReference>
<gene>
    <name evidence="9" type="ORF">DI392_10960</name>
</gene>
<dbReference type="SFLD" id="SFLDS00001">
    <property type="entry name" value="Enolase"/>
    <property type="match status" value="1"/>
</dbReference>
<evidence type="ECO:0000256" key="7">
    <source>
        <dbReference type="RuleBase" id="RU366006"/>
    </source>
</evidence>
<evidence type="ECO:0000256" key="6">
    <source>
        <dbReference type="PIRSR" id="PIRSR634603-3"/>
    </source>
</evidence>
<comment type="cofactor">
    <cofactor evidence="6 7">
        <name>Mg(2+)</name>
        <dbReference type="ChEBI" id="CHEBI:18420"/>
    </cofactor>
    <text evidence="6 7">Binds 1 Mg(2+) ion per subunit.</text>
</comment>
<organism evidence="9 10">
    <name type="scientific">Vibrio albus</name>
    <dbReference type="NCBI Taxonomy" id="2200953"/>
    <lineage>
        <taxon>Bacteria</taxon>
        <taxon>Pseudomonadati</taxon>
        <taxon>Pseudomonadota</taxon>
        <taxon>Gammaproteobacteria</taxon>
        <taxon>Vibrionales</taxon>
        <taxon>Vibrionaceae</taxon>
        <taxon>Vibrio</taxon>
    </lineage>
</organism>
<dbReference type="Pfam" id="PF13378">
    <property type="entry name" value="MR_MLE_C"/>
    <property type="match status" value="1"/>
</dbReference>
<evidence type="ECO:0000256" key="4">
    <source>
        <dbReference type="ARBA" id="ARBA00023235"/>
    </source>
</evidence>
<feature type="active site" description="Proton acceptor; specific for (S)-substrate epimerization" evidence="5">
    <location>
        <position position="244"/>
    </location>
</feature>